<reference evidence="4" key="2">
    <citation type="submission" date="2025-08" db="UniProtKB">
        <authorList>
            <consortium name="RefSeq"/>
        </authorList>
    </citation>
    <scope>IDENTIFICATION</scope>
    <source>
        <tissue evidence="4">Leaf</tissue>
    </source>
</reference>
<keyword evidence="1" id="KW-0472">Membrane</keyword>
<evidence type="ECO:0000259" key="2">
    <source>
        <dbReference type="Pfam" id="PF24583"/>
    </source>
</evidence>
<dbReference type="Proteomes" id="UP000694864">
    <property type="component" value="Chromosome 4"/>
</dbReference>
<feature type="transmembrane region" description="Helical" evidence="1">
    <location>
        <begin position="177"/>
        <end position="201"/>
    </location>
</feature>
<accession>A0ABM0YX82</accession>
<dbReference type="RefSeq" id="XP_010507277.1">
    <property type="nucleotide sequence ID" value="XM_010508975.1"/>
</dbReference>
<dbReference type="Pfam" id="PF24583">
    <property type="entry name" value="DUF7610"/>
    <property type="match status" value="1"/>
</dbReference>
<evidence type="ECO:0000256" key="1">
    <source>
        <dbReference type="SAM" id="Phobius"/>
    </source>
</evidence>
<organism evidence="3 4">
    <name type="scientific">Camelina sativa</name>
    <name type="common">False flax</name>
    <name type="synonym">Myagrum sativum</name>
    <dbReference type="NCBI Taxonomy" id="90675"/>
    <lineage>
        <taxon>Eukaryota</taxon>
        <taxon>Viridiplantae</taxon>
        <taxon>Streptophyta</taxon>
        <taxon>Embryophyta</taxon>
        <taxon>Tracheophyta</taxon>
        <taxon>Spermatophyta</taxon>
        <taxon>Magnoliopsida</taxon>
        <taxon>eudicotyledons</taxon>
        <taxon>Gunneridae</taxon>
        <taxon>Pentapetalae</taxon>
        <taxon>rosids</taxon>
        <taxon>malvids</taxon>
        <taxon>Brassicales</taxon>
        <taxon>Brassicaceae</taxon>
        <taxon>Camelineae</taxon>
        <taxon>Camelina</taxon>
    </lineage>
</organism>
<keyword evidence="3" id="KW-1185">Reference proteome</keyword>
<reference evidence="3" key="1">
    <citation type="journal article" date="2014" name="Nat. Commun.">
        <title>The emerging biofuel crop Camelina sativa retains a highly undifferentiated hexaploid genome structure.</title>
        <authorList>
            <person name="Kagale S."/>
            <person name="Koh C."/>
            <person name="Nixon J."/>
            <person name="Bollina V."/>
            <person name="Clarke W.E."/>
            <person name="Tuteja R."/>
            <person name="Spillane C."/>
            <person name="Robinson S.J."/>
            <person name="Links M.G."/>
            <person name="Clarke C."/>
            <person name="Higgins E.E."/>
            <person name="Huebert T."/>
            <person name="Sharpe A.G."/>
            <person name="Parkin I.A."/>
        </authorList>
    </citation>
    <scope>NUCLEOTIDE SEQUENCE [LARGE SCALE GENOMIC DNA]</scope>
    <source>
        <strain evidence="3">cv. DH55</strain>
    </source>
</reference>
<sequence length="213" mass="23737">MKAKINSVLEKKLEELESLLEVVTFTDDDDPNLRKIQLGILFVRTLLTAEISSRRMHVEGEEDVDERFHCLAKRLTEIEASIINQWPGHHDNGSLIKSEMETLGTNDGDETGADYSSVGSCLNESSKAEEEEEEVEAEQWPMFQDASSEEMEEVKFPVAGTVKEEVMDREVKGNGRVCFRALVYFGLIGLVGGMISLVGYIGDSNANLFLTPT</sequence>
<feature type="domain" description="DUF7610" evidence="2">
    <location>
        <begin position="9"/>
        <end position="81"/>
    </location>
</feature>
<evidence type="ECO:0000313" key="4">
    <source>
        <dbReference type="RefSeq" id="XP_010507277.1"/>
    </source>
</evidence>
<gene>
    <name evidence="4" type="primary">LOC104783872</name>
</gene>
<protein>
    <submittedName>
        <fullName evidence="4">Uncharacterized protein LOC104783872</fullName>
    </submittedName>
</protein>
<proteinExistence type="predicted"/>
<keyword evidence="1" id="KW-0812">Transmembrane</keyword>
<dbReference type="GeneID" id="104783872"/>
<keyword evidence="1" id="KW-1133">Transmembrane helix</keyword>
<evidence type="ECO:0000313" key="3">
    <source>
        <dbReference type="Proteomes" id="UP000694864"/>
    </source>
</evidence>
<dbReference type="InterPro" id="IPR056029">
    <property type="entry name" value="DUF7610"/>
</dbReference>
<name>A0ABM0YX82_CAMSA</name>